<reference evidence="2 3" key="1">
    <citation type="journal article" date="2024" name="Nat. Commun.">
        <title>Phylogenomics reveals the evolutionary origins of lichenization in chlorophyte algae.</title>
        <authorList>
            <person name="Puginier C."/>
            <person name="Libourel C."/>
            <person name="Otte J."/>
            <person name="Skaloud P."/>
            <person name="Haon M."/>
            <person name="Grisel S."/>
            <person name="Petersen M."/>
            <person name="Berrin J.G."/>
            <person name="Delaux P.M."/>
            <person name="Dal Grande F."/>
            <person name="Keller J."/>
        </authorList>
    </citation>
    <scope>NUCLEOTIDE SEQUENCE [LARGE SCALE GENOMIC DNA]</scope>
    <source>
        <strain evidence="2 3">SAG 245.80</strain>
    </source>
</reference>
<feature type="compositionally biased region" description="Low complexity" evidence="1">
    <location>
        <begin position="128"/>
        <end position="140"/>
    </location>
</feature>
<accession>A0AAW1RG68</accession>
<organism evidence="2 3">
    <name type="scientific">Elliptochloris bilobata</name>
    <dbReference type="NCBI Taxonomy" id="381761"/>
    <lineage>
        <taxon>Eukaryota</taxon>
        <taxon>Viridiplantae</taxon>
        <taxon>Chlorophyta</taxon>
        <taxon>core chlorophytes</taxon>
        <taxon>Trebouxiophyceae</taxon>
        <taxon>Trebouxiophyceae incertae sedis</taxon>
        <taxon>Elliptochloris clade</taxon>
        <taxon>Elliptochloris</taxon>
    </lineage>
</organism>
<evidence type="ECO:0000313" key="3">
    <source>
        <dbReference type="Proteomes" id="UP001445335"/>
    </source>
</evidence>
<evidence type="ECO:0000256" key="1">
    <source>
        <dbReference type="SAM" id="MobiDB-lite"/>
    </source>
</evidence>
<evidence type="ECO:0000313" key="2">
    <source>
        <dbReference type="EMBL" id="KAK9832628.1"/>
    </source>
</evidence>
<dbReference type="EMBL" id="JALJOU010000040">
    <property type="protein sequence ID" value="KAK9832628.1"/>
    <property type="molecule type" value="Genomic_DNA"/>
</dbReference>
<keyword evidence="3" id="KW-1185">Reference proteome</keyword>
<feature type="region of interest" description="Disordered" evidence="1">
    <location>
        <begin position="121"/>
        <end position="140"/>
    </location>
</feature>
<comment type="caution">
    <text evidence="2">The sequence shown here is derived from an EMBL/GenBank/DDBJ whole genome shotgun (WGS) entry which is preliminary data.</text>
</comment>
<sequence length="199" mass="20795">MPAEGRRWVTRGQGWATPSLEVHQEPAAGTHRWRSAGGAPQPALAAGKALAAQQRLRKLQQLQRLARLAPCSSGSPAFGSNCYSPAEPASGGVAPPTGMRGTAAADAMRRAPSLLHVTTLHRPAGATPDARTPSDSPASSRAAWSPALALLLEDDGDLSGAAGDEVAEELRARIALYSCLLRDLDLAPEVHMHCLPATY</sequence>
<dbReference type="AlphaFoldDB" id="A0AAW1RG68"/>
<gene>
    <name evidence="2" type="ORF">WJX81_005305</name>
</gene>
<name>A0AAW1RG68_9CHLO</name>
<dbReference type="Proteomes" id="UP001445335">
    <property type="component" value="Unassembled WGS sequence"/>
</dbReference>
<proteinExistence type="predicted"/>
<protein>
    <submittedName>
        <fullName evidence="2">Uncharacterized protein</fullName>
    </submittedName>
</protein>